<evidence type="ECO:0000313" key="4">
    <source>
        <dbReference type="Proteomes" id="UP000186698"/>
    </source>
</evidence>
<dbReference type="GO" id="GO:0005737">
    <property type="term" value="C:cytoplasm"/>
    <property type="evidence" value="ECO:0000318"/>
    <property type="project" value="GO_Central"/>
</dbReference>
<dbReference type="GO" id="GO:0004674">
    <property type="term" value="F:protein serine/threonine kinase activity"/>
    <property type="evidence" value="ECO:0000318"/>
    <property type="project" value="GO_Central"/>
</dbReference>
<dbReference type="Gene3D" id="1.10.510.10">
    <property type="entry name" value="Transferase(Phosphotransferase) domain 1"/>
    <property type="match status" value="1"/>
</dbReference>
<dbReference type="GO" id="GO:0048812">
    <property type="term" value="P:neuron projection morphogenesis"/>
    <property type="evidence" value="ECO:0000318"/>
    <property type="project" value="GO_Central"/>
</dbReference>
<feature type="compositionally biased region" description="Basic and acidic residues" evidence="2">
    <location>
        <begin position="422"/>
        <end position="440"/>
    </location>
</feature>
<evidence type="ECO:0000259" key="3">
    <source>
        <dbReference type="PROSITE" id="PS50011"/>
    </source>
</evidence>
<feature type="region of interest" description="Disordered" evidence="2">
    <location>
        <begin position="380"/>
        <end position="457"/>
    </location>
</feature>
<dbReference type="OrthoDB" id="8693905at2759"/>
<feature type="compositionally biased region" description="Basic and acidic residues" evidence="2">
    <location>
        <begin position="395"/>
        <end position="405"/>
    </location>
</feature>
<dbReference type="GO" id="GO:0043408">
    <property type="term" value="P:regulation of MAPK cascade"/>
    <property type="evidence" value="ECO:0000318"/>
    <property type="project" value="GO_Central"/>
</dbReference>
<accession>A0A8J1KRV1</accession>
<protein>
    <submittedName>
        <fullName evidence="5">Traf2 and NCK-interacting protein kinase-like</fullName>
    </submittedName>
</protein>
<feature type="compositionally biased region" description="Polar residues" evidence="2">
    <location>
        <begin position="443"/>
        <end position="457"/>
    </location>
</feature>
<dbReference type="AlphaFoldDB" id="A0A8J1KRV1"/>
<dbReference type="Pfam" id="PF00069">
    <property type="entry name" value="Pkinase"/>
    <property type="match status" value="1"/>
</dbReference>
<evidence type="ECO:0000256" key="1">
    <source>
        <dbReference type="PROSITE-ProRule" id="PRU10141"/>
    </source>
</evidence>
<feature type="domain" description="Protein kinase" evidence="3">
    <location>
        <begin position="67"/>
        <end position="325"/>
    </location>
</feature>
<dbReference type="RefSeq" id="XP_041420057.1">
    <property type="nucleotide sequence ID" value="XM_041564123.1"/>
</dbReference>
<gene>
    <name evidence="5" type="primary">LOC108717402</name>
</gene>
<dbReference type="InterPro" id="IPR000719">
    <property type="entry name" value="Prot_kinase_dom"/>
</dbReference>
<dbReference type="PANTHER" id="PTHR48015">
    <property type="entry name" value="SERINE/THREONINE-PROTEIN KINASE TAO"/>
    <property type="match status" value="1"/>
</dbReference>
<dbReference type="PANTHER" id="PTHR48015:SF45">
    <property type="entry name" value="MITOGEN-ACTIVATED PROTEIN KINASE KINASE KINASE KINASE 4-LIKE"/>
    <property type="match status" value="1"/>
</dbReference>
<sequence length="547" mass="61049">MEEITLANKVADCEAEVVNNPIPQKYQNLQTAPSEYSAYLTSKARRKLLFTKASFFEHGEWDPSGKLELENIVGEGAFGKVYKGRHLETNETVAIKVLDDKTNTEKEINNEIQLLKKYSKHENIASFFGVYLQPMGNLWIAMEYCGGGTVKDIMENTITGTLPEHWIAYIIREVLKALKYLHNNRVVHNDVKGHNIALTEDASVRLIDFGISQKLKGLRGACKDPVGTPHWLAPEVWTCSEDDTESYGCKCDLWSLGITAIEMAEGRDPLANLDGLLAGIKRCDPPTLRIPSKWSTEFNSFLGLCLKKDPKVTHSAKQLLKHPFVRNLENVKMVRAEMQAVICRVRAAKSKKVDVKPKEQPEKISTGDFEKAMAELKSFQRGNKSDANAENLNAEAKKDATDSKELASQAEIDSANAEEPASVDKKEVSDALSNDEEKVTECNIETSDATEPVSQAKDSSDEELFFDALERLSISDFTPKTEITATAANTGAQAIKILEAVSESKEGAKRDGKAKEVIYNQMALFYFVRFALFLSEFLIWFSETIKK</sequence>
<dbReference type="SMART" id="SM00220">
    <property type="entry name" value="S_TKc"/>
    <property type="match status" value="1"/>
</dbReference>
<keyword evidence="1" id="KW-0067">ATP-binding</keyword>
<dbReference type="Proteomes" id="UP000186698">
    <property type="component" value="Chromosome 5S"/>
</dbReference>
<dbReference type="SUPFAM" id="SSF56112">
    <property type="entry name" value="Protein kinase-like (PK-like)"/>
    <property type="match status" value="1"/>
</dbReference>
<dbReference type="InterPro" id="IPR017441">
    <property type="entry name" value="Protein_kinase_ATP_BS"/>
</dbReference>
<dbReference type="PROSITE" id="PS00107">
    <property type="entry name" value="PROTEIN_KINASE_ATP"/>
    <property type="match status" value="1"/>
</dbReference>
<reference evidence="5" key="1">
    <citation type="submission" date="2025-08" db="UniProtKB">
        <authorList>
            <consortium name="RefSeq"/>
        </authorList>
    </citation>
    <scope>IDENTIFICATION</scope>
    <source>
        <strain evidence="5">J_2021</strain>
        <tissue evidence="5">Erythrocytes</tissue>
    </source>
</reference>
<dbReference type="InterPro" id="IPR011009">
    <property type="entry name" value="Kinase-like_dom_sf"/>
</dbReference>
<dbReference type="PROSITE" id="PS50011">
    <property type="entry name" value="PROTEIN_KINASE_DOM"/>
    <property type="match status" value="1"/>
</dbReference>
<evidence type="ECO:0000256" key="2">
    <source>
        <dbReference type="SAM" id="MobiDB-lite"/>
    </source>
</evidence>
<keyword evidence="4" id="KW-1185">Reference proteome</keyword>
<name>A0A8J1KRV1_XENLA</name>
<proteinExistence type="predicted"/>
<dbReference type="InterPro" id="IPR050285">
    <property type="entry name" value="STE20_Ser/Thr_kinase"/>
</dbReference>
<dbReference type="GO" id="GO:0000165">
    <property type="term" value="P:MAPK cascade"/>
    <property type="evidence" value="ECO:0000318"/>
    <property type="project" value="GO_Central"/>
</dbReference>
<dbReference type="KEGG" id="xla:108717402"/>
<feature type="binding site" evidence="1">
    <location>
        <position position="96"/>
    </location>
    <ligand>
        <name>ATP</name>
        <dbReference type="ChEBI" id="CHEBI:30616"/>
    </ligand>
</feature>
<evidence type="ECO:0000313" key="5">
    <source>
        <dbReference type="RefSeq" id="XP_041420057.1"/>
    </source>
</evidence>
<organism evidence="4 5">
    <name type="scientific">Xenopus laevis</name>
    <name type="common">African clawed frog</name>
    <dbReference type="NCBI Taxonomy" id="8355"/>
    <lineage>
        <taxon>Eukaryota</taxon>
        <taxon>Metazoa</taxon>
        <taxon>Chordata</taxon>
        <taxon>Craniata</taxon>
        <taxon>Vertebrata</taxon>
        <taxon>Euteleostomi</taxon>
        <taxon>Amphibia</taxon>
        <taxon>Batrachia</taxon>
        <taxon>Anura</taxon>
        <taxon>Pipoidea</taxon>
        <taxon>Pipidae</taxon>
        <taxon>Xenopodinae</taxon>
        <taxon>Xenopus</taxon>
        <taxon>Xenopus</taxon>
    </lineage>
</organism>
<keyword evidence="1" id="KW-0547">Nucleotide-binding</keyword>
<dbReference type="GO" id="GO:0005524">
    <property type="term" value="F:ATP binding"/>
    <property type="evidence" value="ECO:0007669"/>
    <property type="project" value="UniProtKB-UniRule"/>
</dbReference>
<dbReference type="GeneID" id="108717402"/>